<dbReference type="AlphaFoldDB" id="W2T2H8"/>
<evidence type="ECO:0000313" key="2">
    <source>
        <dbReference type="EMBL" id="ETN76210.1"/>
    </source>
</evidence>
<dbReference type="EMBL" id="KI660242">
    <property type="protein sequence ID" value="ETN76210.1"/>
    <property type="molecule type" value="Genomic_DNA"/>
</dbReference>
<sequence length="76" mass="8247">MEAADASDYGIEKMTQLLVLDWVQKTTVCPIPECIQMVPRPGPWKAPKRGIPPKLEPGTSKVMKVGAHGDPVVHGN</sequence>
<keyword evidence="3" id="KW-1185">Reference proteome</keyword>
<dbReference type="Proteomes" id="UP000053676">
    <property type="component" value="Unassembled WGS sequence"/>
</dbReference>
<feature type="region of interest" description="Disordered" evidence="1">
    <location>
        <begin position="42"/>
        <end position="76"/>
    </location>
</feature>
<dbReference type="KEGG" id="nai:NECAME_11852"/>
<name>W2T2H8_NECAM</name>
<accession>W2T2H8</accession>
<evidence type="ECO:0000256" key="1">
    <source>
        <dbReference type="SAM" id="MobiDB-lite"/>
    </source>
</evidence>
<organism evidence="2 3">
    <name type="scientific">Necator americanus</name>
    <name type="common">Human hookworm</name>
    <dbReference type="NCBI Taxonomy" id="51031"/>
    <lineage>
        <taxon>Eukaryota</taxon>
        <taxon>Metazoa</taxon>
        <taxon>Ecdysozoa</taxon>
        <taxon>Nematoda</taxon>
        <taxon>Chromadorea</taxon>
        <taxon>Rhabditida</taxon>
        <taxon>Rhabditina</taxon>
        <taxon>Rhabditomorpha</taxon>
        <taxon>Strongyloidea</taxon>
        <taxon>Ancylostomatidae</taxon>
        <taxon>Bunostominae</taxon>
        <taxon>Necator</taxon>
    </lineage>
</organism>
<evidence type="ECO:0000313" key="3">
    <source>
        <dbReference type="Proteomes" id="UP000053676"/>
    </source>
</evidence>
<proteinExistence type="predicted"/>
<gene>
    <name evidence="2" type="ORF">NECAME_11852</name>
</gene>
<dbReference type="OrthoDB" id="4327079at2759"/>
<reference evidence="3" key="1">
    <citation type="journal article" date="2014" name="Nat. Genet.">
        <title>Genome of the human hookworm Necator americanus.</title>
        <authorList>
            <person name="Tang Y.T."/>
            <person name="Gao X."/>
            <person name="Rosa B.A."/>
            <person name="Abubucker S."/>
            <person name="Hallsworth-Pepin K."/>
            <person name="Martin J."/>
            <person name="Tyagi R."/>
            <person name="Heizer E."/>
            <person name="Zhang X."/>
            <person name="Bhonagiri-Palsikar V."/>
            <person name="Minx P."/>
            <person name="Warren W.C."/>
            <person name="Wang Q."/>
            <person name="Zhan B."/>
            <person name="Hotez P.J."/>
            <person name="Sternberg P.W."/>
            <person name="Dougall A."/>
            <person name="Gaze S.T."/>
            <person name="Mulvenna J."/>
            <person name="Sotillo J."/>
            <person name="Ranganathan S."/>
            <person name="Rabelo E.M."/>
            <person name="Wilson R.K."/>
            <person name="Felgner P.L."/>
            <person name="Bethony J."/>
            <person name="Hawdon J.M."/>
            <person name="Gasser R.B."/>
            <person name="Loukas A."/>
            <person name="Mitreva M."/>
        </authorList>
    </citation>
    <scope>NUCLEOTIDE SEQUENCE [LARGE SCALE GENOMIC DNA]</scope>
</reference>
<dbReference type="STRING" id="51031.W2T2H8"/>
<protein>
    <submittedName>
        <fullName evidence="2">Uncharacterized protein</fullName>
    </submittedName>
</protein>